<keyword evidence="4" id="KW-0378">Hydrolase</keyword>
<accession>A0A8S5PD27</accession>
<dbReference type="SUPFAM" id="SSF56349">
    <property type="entry name" value="DNA breaking-rejoining enzymes"/>
    <property type="match status" value="1"/>
</dbReference>
<protein>
    <recommendedName>
        <fullName evidence="2">Integrase</fullName>
    </recommendedName>
</protein>
<evidence type="ECO:0000256" key="3">
    <source>
        <dbReference type="ARBA" id="ARBA00022679"/>
    </source>
</evidence>
<keyword evidence="8" id="KW-1160">Virus entry into host cell</keyword>
<dbReference type="GO" id="GO:0016740">
    <property type="term" value="F:transferase activity"/>
    <property type="evidence" value="ECO:0007669"/>
    <property type="project" value="UniProtKB-KW"/>
</dbReference>
<evidence type="ECO:0000256" key="5">
    <source>
        <dbReference type="ARBA" id="ARBA00022908"/>
    </source>
</evidence>
<comment type="similarity">
    <text evidence="1">Belongs to the 'phage' integrase family.</text>
</comment>
<dbReference type="PANTHER" id="PTHR30349:SF64">
    <property type="entry name" value="PROPHAGE INTEGRASE INTD-RELATED"/>
    <property type="match status" value="1"/>
</dbReference>
<keyword evidence="8" id="KW-1179">Viral genome integration</keyword>
<sequence length="380" mass="44218">MFIEQRTLKNGTLSYRYGESYKDPLTGKNKKVYATSSKNTKSVQKEMQRVLADKIESILTNSVINKNMTVKGLTDEFVEIDKGIRKITTQQNLEYHAKTVLKWFDGNILIANLKAIYIQRTLNKYLQQFSFNYVKRVYSVFKQVLKYGKRMGYINNVSYLDDVILKRPPRTTEEITKAREKFLTKDELKSFLTSLAKKNQRVALLFEFQALTGLRIGELRALRIQDYNAKNEYIDVNATLTVDGLRIPPKNEYSARRVQLNKRARHILSTFITLNHSRKQIMQHYKNDDNYIFVTDGGIPYDSHYLNKILKSVPFNKTITTHTFRHTHISLLAEKQTPLKTIMARVGHNEPKTTLSIYTHVTTAMKEQEKKIIDSIDIMA</sequence>
<evidence type="ECO:0000259" key="9">
    <source>
        <dbReference type="PROSITE" id="PS51898"/>
    </source>
</evidence>
<name>A0A8S5PD27_9CAUD</name>
<dbReference type="InterPro" id="IPR013762">
    <property type="entry name" value="Integrase-like_cat_sf"/>
</dbReference>
<dbReference type="GO" id="GO:0003677">
    <property type="term" value="F:DNA binding"/>
    <property type="evidence" value="ECO:0007669"/>
    <property type="project" value="UniProtKB-KW"/>
</dbReference>
<reference evidence="10" key="1">
    <citation type="journal article" date="2021" name="Proc. Natl. Acad. Sci. U.S.A.">
        <title>A Catalog of Tens of Thousands of Viruses from Human Metagenomes Reveals Hidden Associations with Chronic Diseases.</title>
        <authorList>
            <person name="Tisza M.J."/>
            <person name="Buck C.B."/>
        </authorList>
    </citation>
    <scope>NUCLEOTIDE SEQUENCE</scope>
    <source>
        <strain evidence="10">CtFPV8</strain>
    </source>
</reference>
<keyword evidence="3" id="KW-0808">Transferase</keyword>
<evidence type="ECO:0000256" key="8">
    <source>
        <dbReference type="ARBA" id="ARBA00023195"/>
    </source>
</evidence>
<dbReference type="PROSITE" id="PS51898">
    <property type="entry name" value="TYR_RECOMBINASE"/>
    <property type="match status" value="1"/>
</dbReference>
<dbReference type="EMBL" id="BK015385">
    <property type="protein sequence ID" value="DAE04281.1"/>
    <property type="molecule type" value="Genomic_DNA"/>
</dbReference>
<dbReference type="InterPro" id="IPR011010">
    <property type="entry name" value="DNA_brk_join_enz"/>
</dbReference>
<evidence type="ECO:0000256" key="6">
    <source>
        <dbReference type="ARBA" id="ARBA00023125"/>
    </source>
</evidence>
<dbReference type="CDD" id="cd01189">
    <property type="entry name" value="INT_ICEBs1_C_like"/>
    <property type="match status" value="1"/>
</dbReference>
<feature type="domain" description="Tyr recombinase" evidence="9">
    <location>
        <begin position="178"/>
        <end position="371"/>
    </location>
</feature>
<dbReference type="GO" id="GO:0044826">
    <property type="term" value="P:viral genome integration into host DNA"/>
    <property type="evidence" value="ECO:0007669"/>
    <property type="project" value="UniProtKB-KW"/>
</dbReference>
<evidence type="ECO:0000256" key="4">
    <source>
        <dbReference type="ARBA" id="ARBA00022801"/>
    </source>
</evidence>
<dbReference type="InterPro" id="IPR050090">
    <property type="entry name" value="Tyrosine_recombinase_XerCD"/>
</dbReference>
<evidence type="ECO:0000256" key="2">
    <source>
        <dbReference type="ARBA" id="ARBA00016082"/>
    </source>
</evidence>
<keyword evidence="5" id="KW-0229">DNA integration</keyword>
<dbReference type="GO" id="GO:0015074">
    <property type="term" value="P:DNA integration"/>
    <property type="evidence" value="ECO:0007669"/>
    <property type="project" value="UniProtKB-KW"/>
</dbReference>
<dbReference type="Gene3D" id="1.10.443.10">
    <property type="entry name" value="Intergrase catalytic core"/>
    <property type="match status" value="1"/>
</dbReference>
<dbReference type="Pfam" id="PF00589">
    <property type="entry name" value="Phage_integrase"/>
    <property type="match status" value="1"/>
</dbReference>
<keyword evidence="6" id="KW-0238">DNA-binding</keyword>
<evidence type="ECO:0000256" key="7">
    <source>
        <dbReference type="ARBA" id="ARBA00023172"/>
    </source>
</evidence>
<keyword evidence="7" id="KW-0233">DNA recombination</keyword>
<dbReference type="InterPro" id="IPR010998">
    <property type="entry name" value="Integrase_recombinase_N"/>
</dbReference>
<proteinExistence type="inferred from homology"/>
<dbReference type="Gene3D" id="1.10.150.130">
    <property type="match status" value="1"/>
</dbReference>
<dbReference type="GO" id="GO:0016787">
    <property type="term" value="F:hydrolase activity"/>
    <property type="evidence" value="ECO:0007669"/>
    <property type="project" value="UniProtKB-KW"/>
</dbReference>
<dbReference type="PANTHER" id="PTHR30349">
    <property type="entry name" value="PHAGE INTEGRASE-RELATED"/>
    <property type="match status" value="1"/>
</dbReference>
<evidence type="ECO:0000313" key="10">
    <source>
        <dbReference type="EMBL" id="DAE04281.1"/>
    </source>
</evidence>
<dbReference type="GO" id="GO:0075713">
    <property type="term" value="P:establishment of integrated proviral latency"/>
    <property type="evidence" value="ECO:0007669"/>
    <property type="project" value="UniProtKB-KW"/>
</dbReference>
<dbReference type="GO" id="GO:0006310">
    <property type="term" value="P:DNA recombination"/>
    <property type="evidence" value="ECO:0007669"/>
    <property type="project" value="UniProtKB-KW"/>
</dbReference>
<dbReference type="InterPro" id="IPR002104">
    <property type="entry name" value="Integrase_catalytic"/>
</dbReference>
<evidence type="ECO:0000256" key="1">
    <source>
        <dbReference type="ARBA" id="ARBA00008857"/>
    </source>
</evidence>
<organism evidence="10">
    <name type="scientific">Myoviridae sp. ctFPV8</name>
    <dbReference type="NCBI Taxonomy" id="2825068"/>
    <lineage>
        <taxon>Viruses</taxon>
        <taxon>Duplodnaviria</taxon>
        <taxon>Heunggongvirae</taxon>
        <taxon>Uroviricota</taxon>
        <taxon>Caudoviricetes</taxon>
    </lineage>
</organism>